<dbReference type="InterPro" id="IPR011989">
    <property type="entry name" value="ARM-like"/>
</dbReference>
<dbReference type="Proteomes" id="UP000095705">
    <property type="component" value="Unassembled WGS sequence"/>
</dbReference>
<protein>
    <recommendedName>
        <fullName evidence="3">HEAT repeat domain-containing protein</fullName>
    </recommendedName>
</protein>
<comment type="caution">
    <text evidence="1">The sequence shown here is derived from an EMBL/GenBank/DDBJ whole genome shotgun (WGS) entry which is preliminary data.</text>
</comment>
<proteinExistence type="predicted"/>
<dbReference type="InterPro" id="IPR016024">
    <property type="entry name" value="ARM-type_fold"/>
</dbReference>
<dbReference type="SUPFAM" id="SSF48371">
    <property type="entry name" value="ARM repeat"/>
    <property type="match status" value="1"/>
</dbReference>
<dbReference type="Gene3D" id="1.25.10.10">
    <property type="entry name" value="Leucine-rich Repeat Variant"/>
    <property type="match status" value="1"/>
</dbReference>
<evidence type="ECO:0000313" key="1">
    <source>
        <dbReference type="EMBL" id="OEJ35538.1"/>
    </source>
</evidence>
<dbReference type="AlphaFoldDB" id="A0A1E5Q0V0"/>
<evidence type="ECO:0000313" key="2">
    <source>
        <dbReference type="Proteomes" id="UP000095705"/>
    </source>
</evidence>
<dbReference type="EMBL" id="MEHK01000001">
    <property type="protein sequence ID" value="OEJ35538.1"/>
    <property type="molecule type" value="Genomic_DNA"/>
</dbReference>
<gene>
    <name evidence="1" type="ORF">BGK67_07525</name>
</gene>
<keyword evidence="2" id="KW-1185">Reference proteome</keyword>
<evidence type="ECO:0008006" key="3">
    <source>
        <dbReference type="Google" id="ProtNLM"/>
    </source>
</evidence>
<reference evidence="1 2" key="1">
    <citation type="submission" date="2016-08" db="EMBL/GenBank/DDBJ databases">
        <title>The complete genome of Streptomyces subrutilus 10-1-1.</title>
        <authorList>
            <person name="Chen X."/>
        </authorList>
    </citation>
    <scope>NUCLEOTIDE SEQUENCE [LARGE SCALE GENOMIC DNA]</scope>
    <source>
        <strain evidence="1 2">10-1-1</strain>
    </source>
</reference>
<accession>A0A1E5Q0V0</accession>
<dbReference type="STRING" id="36818.BGK67_07525"/>
<name>A0A1E5Q0V0_9ACTN</name>
<sequence length="485" mass="52684">MRGERLGLGGVRRPVLPLSWMAFDAEIRRGRSPWHPGPRAADRVEVRLCHPDGRIREAALALPRLPMPLVVIRCADWAPAVRKRARQVLSAALAADPAHTLIDLTPLVLRLARRERGVWARDLFEGALRAGPVPAPWWRPARPGQWWRPARAARTVTGEEPDTVLAWLRRSGDLPTRRFATRITLDVGLFGVRELARRAGAERDPATALLWGDAALAALAADGPDDQAIDSLLHAHIPMVRAGGVTALRRAGRAAEAADHLADRSGLVRACARWLVRQAGGDPYTLCRALVEDPARVTRYAVTGFAECAGRADVPLLRALLERPGRDGGAVRAAAVAGLRALDADDADLLRPLLDDPSPAVAREASLGLVRVAGQLPADWLAARIAPGLPPHTRRAAYRVLHARGGIDALRASVELLTDPDPGLRQVAAQRLQSLWSPERPPLLPLRDPEVGALLDRCTGLFSDHVMERMRSQLGIPRAARDRIG</sequence>
<organism evidence="1 2">
    <name type="scientific">Streptomyces subrutilus</name>
    <dbReference type="NCBI Taxonomy" id="36818"/>
    <lineage>
        <taxon>Bacteria</taxon>
        <taxon>Bacillati</taxon>
        <taxon>Actinomycetota</taxon>
        <taxon>Actinomycetes</taxon>
        <taxon>Kitasatosporales</taxon>
        <taxon>Streptomycetaceae</taxon>
        <taxon>Streptomyces</taxon>
    </lineage>
</organism>